<reference evidence="2" key="1">
    <citation type="submission" date="2024-05" db="EMBL/GenBank/DDBJ databases">
        <title>Campylobacter coli isolated from environmental waters in Slovenia.</title>
        <authorList>
            <person name="Zautner A.E."/>
            <person name="Bunk B."/>
            <person name="Riedel T."/>
            <person name="Sproeer C."/>
        </authorList>
    </citation>
    <scope>NUCLEOTIDE SEQUENCE</scope>
    <source>
        <strain evidence="2">CCS1377</strain>
    </source>
</reference>
<dbReference type="Pfam" id="PF18812">
    <property type="entry name" value="PBECR3"/>
    <property type="match status" value="1"/>
</dbReference>
<evidence type="ECO:0000259" key="1">
    <source>
        <dbReference type="Pfam" id="PF18812"/>
    </source>
</evidence>
<dbReference type="AlphaFoldDB" id="A0AAU7E951"/>
<proteinExistence type="predicted"/>
<feature type="domain" description="Phage-Barnase-EndoU-ColicinE5/D-RelE like nuclease 3" evidence="1">
    <location>
        <begin position="2"/>
        <end position="100"/>
    </location>
</feature>
<evidence type="ECO:0000313" key="2">
    <source>
        <dbReference type="EMBL" id="XBJ29761.1"/>
    </source>
</evidence>
<dbReference type="EMBL" id="CP155620">
    <property type="protein sequence ID" value="XBJ29761.1"/>
    <property type="molecule type" value="Genomic_DNA"/>
</dbReference>
<name>A0AAU7E951_9BACT</name>
<accession>A0AAU7E951</accession>
<protein>
    <recommendedName>
        <fullName evidence="1">Phage-Barnase-EndoU-ColicinE5/D-RelE like nuclease 3 domain-containing protein</fullName>
    </recommendedName>
</protein>
<gene>
    <name evidence="2" type="ORF">AAH949_02690</name>
</gene>
<organism evidence="2">
    <name type="scientific">Campylobacter sp. CCS1377</name>
    <dbReference type="NCBI Taxonomy" id="3158229"/>
    <lineage>
        <taxon>Bacteria</taxon>
        <taxon>Pseudomonadati</taxon>
        <taxon>Campylobacterota</taxon>
        <taxon>Epsilonproteobacteria</taxon>
        <taxon>Campylobacterales</taxon>
        <taxon>Campylobacteraceae</taxon>
        <taxon>Campylobacter</taxon>
    </lineage>
</organism>
<sequence>MRRTISRDNIYHTISRHGAQSALVRKSKQQVVMINDISKWIDYADNADIQAFSKDSEGRDVLISGKQLNGNYYVIVEQIRSKNNELAFKTMYFENGNLENSNAFNEARIIK</sequence>
<dbReference type="InterPro" id="IPR041301">
    <property type="entry name" value="PBECR3"/>
</dbReference>
<dbReference type="RefSeq" id="WP_348518907.1">
    <property type="nucleotide sequence ID" value="NZ_CP155620.1"/>
</dbReference>